<dbReference type="InterPro" id="IPR013320">
    <property type="entry name" value="ConA-like_dom_sf"/>
</dbReference>
<keyword evidence="2" id="KW-0863">Zinc-finger</keyword>
<dbReference type="Proteomes" id="UP000095283">
    <property type="component" value="Unplaced"/>
</dbReference>
<name>A0A1I7XNS0_HETBA</name>
<evidence type="ECO:0000256" key="2">
    <source>
        <dbReference type="ARBA" id="ARBA00022771"/>
    </source>
</evidence>
<dbReference type="InterPro" id="IPR045129">
    <property type="entry name" value="RNF123/RKP/RSPRY1"/>
</dbReference>
<evidence type="ECO:0000256" key="1">
    <source>
        <dbReference type="ARBA" id="ARBA00022723"/>
    </source>
</evidence>
<dbReference type="PANTHER" id="PTHR13363">
    <property type="entry name" value="RING FINGER AND SRY DOMAIN-CONTAINING"/>
    <property type="match status" value="1"/>
</dbReference>
<dbReference type="SUPFAM" id="SSF49899">
    <property type="entry name" value="Concanavalin A-like lectins/glucanases"/>
    <property type="match status" value="1"/>
</dbReference>
<dbReference type="AlphaFoldDB" id="A0A1I7XNS0"/>
<accession>A0A1I7XNS0</accession>
<dbReference type="InterPro" id="IPR043136">
    <property type="entry name" value="B30.2/SPRY_sf"/>
</dbReference>
<evidence type="ECO:0000313" key="5">
    <source>
        <dbReference type="WBParaSite" id="Hba_19127"/>
    </source>
</evidence>
<reference evidence="5" key="1">
    <citation type="submission" date="2016-11" db="UniProtKB">
        <authorList>
            <consortium name="WormBaseParasite"/>
        </authorList>
    </citation>
    <scope>IDENTIFICATION</scope>
</reference>
<dbReference type="GO" id="GO:0051603">
    <property type="term" value="P:proteolysis involved in protein catabolic process"/>
    <property type="evidence" value="ECO:0007669"/>
    <property type="project" value="TreeGrafter"/>
</dbReference>
<protein>
    <submittedName>
        <fullName evidence="5">DUF5060 domain-containing protein</fullName>
    </submittedName>
</protein>
<dbReference type="GO" id="GO:0005737">
    <property type="term" value="C:cytoplasm"/>
    <property type="evidence" value="ECO:0007669"/>
    <property type="project" value="TreeGrafter"/>
</dbReference>
<dbReference type="GO" id="GO:0004842">
    <property type="term" value="F:ubiquitin-protein transferase activity"/>
    <property type="evidence" value="ECO:0007669"/>
    <property type="project" value="InterPro"/>
</dbReference>
<dbReference type="GO" id="GO:0008270">
    <property type="term" value="F:zinc ion binding"/>
    <property type="evidence" value="ECO:0007669"/>
    <property type="project" value="UniProtKB-KW"/>
</dbReference>
<dbReference type="WBParaSite" id="Hba_19127">
    <property type="protein sequence ID" value="Hba_19127"/>
    <property type="gene ID" value="Hba_19127"/>
</dbReference>
<sequence>MLNHEDVSEYLKIGPDGLEARCDVSSFESVRCTFEVRSGVWYYEATVFTPGVMQIGFATKRSRFLNHELVLKVMVCSQRRHSCLFNNVVSILVQSHSNFHLIYHLGKCLIIIYSNRFAYNLIFWLDVDGLNSCKESQFLRIHAPSVIHILEI</sequence>
<dbReference type="Gene3D" id="2.60.120.920">
    <property type="match status" value="1"/>
</dbReference>
<dbReference type="PANTHER" id="PTHR13363:SF6">
    <property type="entry name" value="RING FINGER AND SPRY DOMAIN-CONTAINING PROTEIN 1"/>
    <property type="match status" value="1"/>
</dbReference>
<evidence type="ECO:0000256" key="3">
    <source>
        <dbReference type="ARBA" id="ARBA00022833"/>
    </source>
</evidence>
<organism evidence="4 5">
    <name type="scientific">Heterorhabditis bacteriophora</name>
    <name type="common">Entomopathogenic nematode worm</name>
    <dbReference type="NCBI Taxonomy" id="37862"/>
    <lineage>
        <taxon>Eukaryota</taxon>
        <taxon>Metazoa</taxon>
        <taxon>Ecdysozoa</taxon>
        <taxon>Nematoda</taxon>
        <taxon>Chromadorea</taxon>
        <taxon>Rhabditida</taxon>
        <taxon>Rhabditina</taxon>
        <taxon>Rhabditomorpha</taxon>
        <taxon>Strongyloidea</taxon>
        <taxon>Heterorhabditidae</taxon>
        <taxon>Heterorhabditis</taxon>
    </lineage>
</organism>
<keyword evidence="4" id="KW-1185">Reference proteome</keyword>
<keyword evidence="3" id="KW-0862">Zinc</keyword>
<keyword evidence="1" id="KW-0479">Metal-binding</keyword>
<evidence type="ECO:0000313" key="4">
    <source>
        <dbReference type="Proteomes" id="UP000095283"/>
    </source>
</evidence>
<proteinExistence type="predicted"/>